<dbReference type="Proteomes" id="UP000660729">
    <property type="component" value="Unassembled WGS sequence"/>
</dbReference>
<feature type="domain" description="AATF leucine zipper-containing" evidence="5">
    <location>
        <begin position="210"/>
        <end position="332"/>
    </location>
</feature>
<feature type="domain" description="Apoptosis-antagonizing transcription factor C-terminal" evidence="4">
    <location>
        <begin position="400"/>
        <end position="480"/>
    </location>
</feature>
<gene>
    <name evidence="6" type="ORF">HII31_13411</name>
</gene>
<organism evidence="6 7">
    <name type="scientific">Pseudocercospora fuligena</name>
    <dbReference type="NCBI Taxonomy" id="685502"/>
    <lineage>
        <taxon>Eukaryota</taxon>
        <taxon>Fungi</taxon>
        <taxon>Dikarya</taxon>
        <taxon>Ascomycota</taxon>
        <taxon>Pezizomycotina</taxon>
        <taxon>Dothideomycetes</taxon>
        <taxon>Dothideomycetidae</taxon>
        <taxon>Mycosphaerellales</taxon>
        <taxon>Mycosphaerellaceae</taxon>
        <taxon>Pseudocercospora</taxon>
    </lineage>
</organism>
<feature type="compositionally biased region" description="Acidic residues" evidence="3">
    <location>
        <begin position="24"/>
        <end position="49"/>
    </location>
</feature>
<evidence type="ECO:0000256" key="1">
    <source>
        <dbReference type="ARBA" id="ARBA00008966"/>
    </source>
</evidence>
<proteinExistence type="inferred from homology"/>
<evidence type="ECO:0000256" key="2">
    <source>
        <dbReference type="ARBA" id="ARBA00013850"/>
    </source>
</evidence>
<feature type="compositionally biased region" description="Low complexity" evidence="3">
    <location>
        <begin position="189"/>
        <end position="208"/>
    </location>
</feature>
<feature type="region of interest" description="Disordered" evidence="3">
    <location>
        <begin position="1"/>
        <end position="216"/>
    </location>
</feature>
<dbReference type="GO" id="GO:0005730">
    <property type="term" value="C:nucleolus"/>
    <property type="evidence" value="ECO:0007669"/>
    <property type="project" value="TreeGrafter"/>
</dbReference>
<dbReference type="PANTHER" id="PTHR15565">
    <property type="entry name" value="AATF PROTEIN APOPTOSIS ANTAGONIZING TRANSCRIPTION FACTOR"/>
    <property type="match status" value="1"/>
</dbReference>
<dbReference type="PANTHER" id="PTHR15565:SF0">
    <property type="entry name" value="PROTEIN AATF"/>
    <property type="match status" value="1"/>
</dbReference>
<dbReference type="Pfam" id="PF08164">
    <property type="entry name" value="TRAUB"/>
    <property type="match status" value="1"/>
</dbReference>
<accession>A0A8H6R7W5</accession>
<dbReference type="InterPro" id="IPR025160">
    <property type="entry name" value="AATF"/>
</dbReference>
<evidence type="ECO:0000259" key="5">
    <source>
        <dbReference type="Pfam" id="PF13339"/>
    </source>
</evidence>
<sequence>MAIGKGRNRAKDFEDLAQTGAQDFDPEVEDVAADESDADSGAEDEDEFDGREHYVDVGKSRLRKPKAVALGPQYRGSKVDRDQLDNDDEDDPFSRDFDEDESEEEGGVEVDGEESDASNDLADDTEGTEPSEQDVATTQKSSRLRKELAAVKRQEHDDDEDTDGSDLSDEDAAPRLRQVDDSMRKELAAAKSASQQKSAAATISQATKVDVEKGRAVKKQRTGFDSLLNTRMKLQKSLIATNTLVGTSAEQIEAEKADGKQALEAAETAAYRLWSSINGLREDLLAERTNGKRKQKSFSIDTSVQDLWSHTSLLEEEAKSERDATIKKWHQKTQDPIVRSQTGGRLKESVQSSIIDVLEEQLSQMDRLIKRTQAPRSCAPLQSAQRVTEDEKIYDDADFYGLLLKELLEQKSADSVAVSNIDVGFQMRRENKTKRNVDTKASKGRKLRYTVHDKLQNFMAPEDRSTWGERQSDELFGSLFGQKLGLGEREDDNDKDEEDDVDMEEAGLMMFRS</sequence>
<dbReference type="InterPro" id="IPR039223">
    <property type="entry name" value="AATF/Bfr2"/>
</dbReference>
<feature type="compositionally biased region" description="Acidic residues" evidence="3">
    <location>
        <begin position="157"/>
        <end position="171"/>
    </location>
</feature>
<dbReference type="GO" id="GO:0000462">
    <property type="term" value="P:maturation of SSU-rRNA from tricistronic rRNA transcript (SSU-rRNA, 5.8S rRNA, LSU-rRNA)"/>
    <property type="evidence" value="ECO:0007669"/>
    <property type="project" value="TreeGrafter"/>
</dbReference>
<feature type="compositionally biased region" description="Basic and acidic residues" evidence="3">
    <location>
        <begin position="50"/>
        <end position="59"/>
    </location>
</feature>
<feature type="compositionally biased region" description="Basic and acidic residues" evidence="3">
    <location>
        <begin position="144"/>
        <end position="156"/>
    </location>
</feature>
<reference evidence="6" key="1">
    <citation type="submission" date="2020-04" db="EMBL/GenBank/DDBJ databases">
        <title>Draft genome resource of the tomato pathogen Pseudocercospora fuligena.</title>
        <authorList>
            <person name="Zaccaron A."/>
        </authorList>
    </citation>
    <scope>NUCLEOTIDE SEQUENCE</scope>
    <source>
        <strain evidence="6">PF001</strain>
    </source>
</reference>
<dbReference type="AlphaFoldDB" id="A0A8H6R7W5"/>
<protein>
    <recommendedName>
        <fullName evidence="2">Protein BFR2</fullName>
    </recommendedName>
</protein>
<feature type="compositionally biased region" description="Basic and acidic residues" evidence="3">
    <location>
        <begin position="172"/>
        <end position="188"/>
    </location>
</feature>
<evidence type="ECO:0000256" key="3">
    <source>
        <dbReference type="SAM" id="MobiDB-lite"/>
    </source>
</evidence>
<evidence type="ECO:0000313" key="6">
    <source>
        <dbReference type="EMBL" id="KAF7185136.1"/>
    </source>
</evidence>
<dbReference type="EMBL" id="JABCIY010000342">
    <property type="protein sequence ID" value="KAF7185136.1"/>
    <property type="molecule type" value="Genomic_DNA"/>
</dbReference>
<name>A0A8H6R7W5_9PEZI</name>
<evidence type="ECO:0000259" key="4">
    <source>
        <dbReference type="Pfam" id="PF08164"/>
    </source>
</evidence>
<evidence type="ECO:0000313" key="7">
    <source>
        <dbReference type="Proteomes" id="UP000660729"/>
    </source>
</evidence>
<feature type="compositionally biased region" description="Acidic residues" evidence="3">
    <location>
        <begin position="489"/>
        <end position="505"/>
    </location>
</feature>
<feature type="region of interest" description="Disordered" evidence="3">
    <location>
        <begin position="479"/>
        <end position="513"/>
    </location>
</feature>
<comment type="caution">
    <text evidence="6">The sequence shown here is derived from an EMBL/GenBank/DDBJ whole genome shotgun (WGS) entry which is preliminary data.</text>
</comment>
<keyword evidence="7" id="KW-1185">Reference proteome</keyword>
<dbReference type="InterPro" id="IPR012617">
    <property type="entry name" value="AATF_C"/>
</dbReference>
<dbReference type="Pfam" id="PF13339">
    <property type="entry name" value="AATF-Che1"/>
    <property type="match status" value="1"/>
</dbReference>
<dbReference type="OrthoDB" id="5783963at2759"/>
<feature type="compositionally biased region" description="Acidic residues" evidence="3">
    <location>
        <begin position="85"/>
        <end position="132"/>
    </location>
</feature>
<comment type="similarity">
    <text evidence="1">Belongs to the AATF family.</text>
</comment>